<sequence>MAGMLPGVEAARRRRVHQCSNPAGIGAVAPSPSCSSSRRTSFSLFCSNSSSFSLVQQRSRTHHQADEKLGQLAREAKERLDERLRAQRKSPFVTRSNSDLREEISGNERGGGKIKELRTEVYGGGGGRKKGWWEKRGWKAVDQEECAVCLEEFKVGDNLVNMPCAHTFHSTCLVPWLQNNTHCPCCRTSIFS</sequence>
<dbReference type="CDD" id="cd16454">
    <property type="entry name" value="RING-H2_PA-TM-RING"/>
    <property type="match status" value="1"/>
</dbReference>
<keyword evidence="1" id="KW-0479">Metal-binding</keyword>
<dbReference type="GO" id="GO:0006511">
    <property type="term" value="P:ubiquitin-dependent protein catabolic process"/>
    <property type="evidence" value="ECO:0007669"/>
    <property type="project" value="TreeGrafter"/>
</dbReference>
<dbReference type="Pfam" id="PF13639">
    <property type="entry name" value="zf-RING_2"/>
    <property type="match status" value="1"/>
</dbReference>
<dbReference type="PANTHER" id="PTHR45931">
    <property type="entry name" value="SI:CH211-59O9.10"/>
    <property type="match status" value="1"/>
</dbReference>
<dbReference type="GO" id="GO:0061630">
    <property type="term" value="F:ubiquitin protein ligase activity"/>
    <property type="evidence" value="ECO:0007669"/>
    <property type="project" value="TreeGrafter"/>
</dbReference>
<evidence type="ECO:0000256" key="4">
    <source>
        <dbReference type="PROSITE-ProRule" id="PRU00175"/>
    </source>
</evidence>
<dbReference type="GO" id="GO:0008270">
    <property type="term" value="F:zinc ion binding"/>
    <property type="evidence" value="ECO:0007669"/>
    <property type="project" value="UniProtKB-KW"/>
</dbReference>
<evidence type="ECO:0000313" key="6">
    <source>
        <dbReference type="EMBL" id="KAK9698026.1"/>
    </source>
</evidence>
<feature type="domain" description="RING-type" evidence="5">
    <location>
        <begin position="146"/>
        <end position="187"/>
    </location>
</feature>
<accession>A0AAW1J5M8</accession>
<dbReference type="PANTHER" id="PTHR45931:SF3">
    <property type="entry name" value="RING ZINC FINGER-CONTAINING PROTEIN"/>
    <property type="match status" value="1"/>
</dbReference>
<dbReference type="AlphaFoldDB" id="A0AAW1J5M8"/>
<dbReference type="Gene3D" id="3.30.40.10">
    <property type="entry name" value="Zinc/RING finger domain, C3HC4 (zinc finger)"/>
    <property type="match status" value="1"/>
</dbReference>
<evidence type="ECO:0000256" key="1">
    <source>
        <dbReference type="ARBA" id="ARBA00022723"/>
    </source>
</evidence>
<evidence type="ECO:0000259" key="5">
    <source>
        <dbReference type="PROSITE" id="PS50089"/>
    </source>
</evidence>
<dbReference type="InterPro" id="IPR013083">
    <property type="entry name" value="Znf_RING/FYVE/PHD"/>
</dbReference>
<keyword evidence="3" id="KW-0862">Zinc</keyword>
<dbReference type="Proteomes" id="UP001443914">
    <property type="component" value="Unassembled WGS sequence"/>
</dbReference>
<dbReference type="SUPFAM" id="SSF57850">
    <property type="entry name" value="RING/U-box"/>
    <property type="match status" value="1"/>
</dbReference>
<gene>
    <name evidence="6" type="ORF">RND81_08G077800</name>
</gene>
<dbReference type="InterPro" id="IPR001841">
    <property type="entry name" value="Znf_RING"/>
</dbReference>
<dbReference type="GO" id="GO:0005634">
    <property type="term" value="C:nucleus"/>
    <property type="evidence" value="ECO:0007669"/>
    <property type="project" value="TreeGrafter"/>
</dbReference>
<name>A0AAW1J5M8_SAPOF</name>
<keyword evidence="7" id="KW-1185">Reference proteome</keyword>
<evidence type="ECO:0000313" key="7">
    <source>
        <dbReference type="Proteomes" id="UP001443914"/>
    </source>
</evidence>
<comment type="caution">
    <text evidence="6">The sequence shown here is derived from an EMBL/GenBank/DDBJ whole genome shotgun (WGS) entry which is preliminary data.</text>
</comment>
<proteinExistence type="predicted"/>
<organism evidence="6 7">
    <name type="scientific">Saponaria officinalis</name>
    <name type="common">Common soapwort</name>
    <name type="synonym">Lychnis saponaria</name>
    <dbReference type="NCBI Taxonomy" id="3572"/>
    <lineage>
        <taxon>Eukaryota</taxon>
        <taxon>Viridiplantae</taxon>
        <taxon>Streptophyta</taxon>
        <taxon>Embryophyta</taxon>
        <taxon>Tracheophyta</taxon>
        <taxon>Spermatophyta</taxon>
        <taxon>Magnoliopsida</taxon>
        <taxon>eudicotyledons</taxon>
        <taxon>Gunneridae</taxon>
        <taxon>Pentapetalae</taxon>
        <taxon>Caryophyllales</taxon>
        <taxon>Caryophyllaceae</taxon>
        <taxon>Caryophylleae</taxon>
        <taxon>Saponaria</taxon>
    </lineage>
</organism>
<evidence type="ECO:0000256" key="2">
    <source>
        <dbReference type="ARBA" id="ARBA00022771"/>
    </source>
</evidence>
<protein>
    <recommendedName>
        <fullName evidence="5">RING-type domain-containing protein</fullName>
    </recommendedName>
</protein>
<keyword evidence="2 4" id="KW-0863">Zinc-finger</keyword>
<reference evidence="6" key="1">
    <citation type="submission" date="2024-03" db="EMBL/GenBank/DDBJ databases">
        <title>WGS assembly of Saponaria officinalis var. Norfolk2.</title>
        <authorList>
            <person name="Jenkins J."/>
            <person name="Shu S."/>
            <person name="Grimwood J."/>
            <person name="Barry K."/>
            <person name="Goodstein D."/>
            <person name="Schmutz J."/>
            <person name="Leebens-Mack J."/>
            <person name="Osbourn A."/>
        </authorList>
    </citation>
    <scope>NUCLEOTIDE SEQUENCE [LARGE SCALE GENOMIC DNA]</scope>
    <source>
        <strain evidence="6">JIC</strain>
    </source>
</reference>
<dbReference type="EMBL" id="JBDFQZ010000008">
    <property type="protein sequence ID" value="KAK9698026.1"/>
    <property type="molecule type" value="Genomic_DNA"/>
</dbReference>
<evidence type="ECO:0000256" key="3">
    <source>
        <dbReference type="ARBA" id="ARBA00022833"/>
    </source>
</evidence>
<dbReference type="PROSITE" id="PS50089">
    <property type="entry name" value="ZF_RING_2"/>
    <property type="match status" value="1"/>
</dbReference>
<dbReference type="InterPro" id="IPR051834">
    <property type="entry name" value="RING_finger_E3_ligase"/>
</dbReference>
<dbReference type="SMART" id="SM00184">
    <property type="entry name" value="RING"/>
    <property type="match status" value="1"/>
</dbReference>